<comment type="caution">
    <text evidence="1">The sequence shown here is derived from an EMBL/GenBank/DDBJ whole genome shotgun (WGS) entry which is preliminary data.</text>
</comment>
<feature type="non-terminal residue" evidence="1">
    <location>
        <position position="85"/>
    </location>
</feature>
<name>A0A0F9N1E8_9ZZZZ</name>
<gene>
    <name evidence="1" type="ORF">LCGC14_1317180</name>
</gene>
<organism evidence="1">
    <name type="scientific">marine sediment metagenome</name>
    <dbReference type="NCBI Taxonomy" id="412755"/>
    <lineage>
        <taxon>unclassified sequences</taxon>
        <taxon>metagenomes</taxon>
        <taxon>ecological metagenomes</taxon>
    </lineage>
</organism>
<proteinExistence type="predicted"/>
<accession>A0A0F9N1E8</accession>
<sequence>MSTLKNNESIVVGLVKEYLAKKPFFSINDIIEFINNRVKLNPNINRGGIEKVIKSLIKKRIIIPGTKLMKNNIIEHPKRNEIYNF</sequence>
<dbReference type="EMBL" id="LAZR01007825">
    <property type="protein sequence ID" value="KKM82675.1"/>
    <property type="molecule type" value="Genomic_DNA"/>
</dbReference>
<protein>
    <submittedName>
        <fullName evidence="1">Uncharacterized protein</fullName>
    </submittedName>
</protein>
<evidence type="ECO:0000313" key="1">
    <source>
        <dbReference type="EMBL" id="KKM82675.1"/>
    </source>
</evidence>
<dbReference type="AlphaFoldDB" id="A0A0F9N1E8"/>
<reference evidence="1" key="1">
    <citation type="journal article" date="2015" name="Nature">
        <title>Complex archaea that bridge the gap between prokaryotes and eukaryotes.</title>
        <authorList>
            <person name="Spang A."/>
            <person name="Saw J.H."/>
            <person name="Jorgensen S.L."/>
            <person name="Zaremba-Niedzwiedzka K."/>
            <person name="Martijn J."/>
            <person name="Lind A.E."/>
            <person name="van Eijk R."/>
            <person name="Schleper C."/>
            <person name="Guy L."/>
            <person name="Ettema T.J."/>
        </authorList>
    </citation>
    <scope>NUCLEOTIDE SEQUENCE</scope>
</reference>